<dbReference type="SUPFAM" id="SSF55874">
    <property type="entry name" value="ATPase domain of HSP90 chaperone/DNA topoisomerase II/histidine kinase"/>
    <property type="match status" value="1"/>
</dbReference>
<dbReference type="Proteomes" id="UP000295293">
    <property type="component" value="Unassembled WGS sequence"/>
</dbReference>
<dbReference type="RefSeq" id="WP_166654288.1">
    <property type="nucleotide sequence ID" value="NZ_SNZH01000017.1"/>
</dbReference>
<dbReference type="InterPro" id="IPR005467">
    <property type="entry name" value="His_kinase_dom"/>
</dbReference>
<dbReference type="InterPro" id="IPR015943">
    <property type="entry name" value="WD40/YVTN_repeat-like_dom_sf"/>
</dbReference>
<keyword evidence="2 6" id="KW-0418">Kinase</keyword>
<sequence>MKHGSLIAWALLLLVLADAAFALNPQWKISQYGHTAWRLEDGLLPASTYPIAQSLDGYLWIGTQAGLVHFDGVRFVPLDPALGELPDAFITSLRATRDGALWIGTGRGLARLRNGVLTRFPEANRSISATFEDSDGVLWFTSSASNPTGTPLCRVVAERVECFGAADGLDLPPNSCCIGSLLQDSDGSLLLSTDISVLRWKRGSKSTQIYNTAKATAGIPGVLVLATRGTAPAWVGVDATGPGLGLNRLGTDAFSPVAVPGLDGTTLSVRALYVDSHDTLWIGTLNDGIWRLRGNQFDHFRSEQGLSGSSVYWFYEDREGNLWVSTSGGLDRFRDLPVITFSHDEGLSADEAVTLLATRDSGVWVANPGAIDQVRDDGIRALRQGAGLPGNQVTAMLEDHAGRQWIGIDNALYIYDGKTFTPVPGLDGATIGMVYSLAEDTDRNIWARVSKKLVRIRAGKALDEVVATSTKLAADPAGGLWLGLRTGGLARYRDGALETLPLADGADRPVLQLTLGRDSTLYASTESGLLIHRAGRQRLLRARDGLPCDGVTGALEQDTQALWLYTRCGLVRIALADLQRWWQGETESIASTTLDRFDGVRPGRAPFRNTAQTADGRLWFVNAVNLQTVDPTQLPPVRTLPALIERVQANETGFAPAASLVFGPQTTALQVDYTALALGTPQKVAFRYRLHGLSSDWQDAGSRRQAFFTALTPGDYRFEVAARYAQGPWSETPATLAFRVLPAWYQTWWFRVALASLVLLAFWLAVAWYFGQAARRARARMEERIGERERIARELHDTLLQGVQGLLLRVHAVSESLPPAQATTRDAIEQALDRAEHMLVEGRDRVRGLRAHATGDIDLASELRNLVAETGDRCAVAIALLIEGGVYPTQAAASEEIYFIASEAVANAVAHAAATRIDVTLSYSPRKLRLRVRDDGCGVPAQWREAESEPGTAGHFGLQGMRERARRIGGTLLLHSSEGGGTCIDFQIPARHVAAPREGLVRRILAALGISARARL</sequence>
<dbReference type="GO" id="GO:0046983">
    <property type="term" value="F:protein dimerization activity"/>
    <property type="evidence" value="ECO:0007669"/>
    <property type="project" value="InterPro"/>
</dbReference>
<dbReference type="Gene3D" id="2.60.40.10">
    <property type="entry name" value="Immunoglobulins"/>
    <property type="match status" value="1"/>
</dbReference>
<dbReference type="GO" id="GO:0016020">
    <property type="term" value="C:membrane"/>
    <property type="evidence" value="ECO:0007669"/>
    <property type="project" value="InterPro"/>
</dbReference>
<dbReference type="Gene3D" id="2.130.10.10">
    <property type="entry name" value="YVTN repeat-like/Quinoprotein amine dehydrogenase"/>
    <property type="match status" value="3"/>
</dbReference>
<evidence type="ECO:0000256" key="4">
    <source>
        <dbReference type="SAM" id="Phobius"/>
    </source>
</evidence>
<comment type="caution">
    <text evidence="6">The sequence shown here is derived from an EMBL/GenBank/DDBJ whole genome shotgun (WGS) entry which is preliminary data.</text>
</comment>
<evidence type="ECO:0000313" key="7">
    <source>
        <dbReference type="Proteomes" id="UP000295293"/>
    </source>
</evidence>
<evidence type="ECO:0000256" key="1">
    <source>
        <dbReference type="ARBA" id="ARBA00022679"/>
    </source>
</evidence>
<keyword evidence="1" id="KW-0808">Transferase</keyword>
<keyword evidence="4" id="KW-1133">Transmembrane helix</keyword>
<dbReference type="Gene3D" id="3.30.565.10">
    <property type="entry name" value="Histidine kinase-like ATPase, C-terminal domain"/>
    <property type="match status" value="1"/>
</dbReference>
<dbReference type="InterPro" id="IPR050482">
    <property type="entry name" value="Sensor_HK_TwoCompSys"/>
</dbReference>
<feature type="domain" description="Histidine kinase" evidence="5">
    <location>
        <begin position="900"/>
        <end position="992"/>
    </location>
</feature>
<dbReference type="InterPro" id="IPR011123">
    <property type="entry name" value="Y_Y_Y"/>
</dbReference>
<dbReference type="SMART" id="SM00387">
    <property type="entry name" value="HATPase_c"/>
    <property type="match status" value="1"/>
</dbReference>
<gene>
    <name evidence="6" type="ORF">DFR29_117129</name>
</gene>
<organism evidence="6 7">
    <name type="scientific">Tahibacter aquaticus</name>
    <dbReference type="NCBI Taxonomy" id="520092"/>
    <lineage>
        <taxon>Bacteria</taxon>
        <taxon>Pseudomonadati</taxon>
        <taxon>Pseudomonadota</taxon>
        <taxon>Gammaproteobacteria</taxon>
        <taxon>Lysobacterales</taxon>
        <taxon>Rhodanobacteraceae</taxon>
        <taxon>Tahibacter</taxon>
    </lineage>
</organism>
<feature type="transmembrane region" description="Helical" evidence="4">
    <location>
        <begin position="748"/>
        <end position="771"/>
    </location>
</feature>
<evidence type="ECO:0000256" key="3">
    <source>
        <dbReference type="ARBA" id="ARBA00023012"/>
    </source>
</evidence>
<dbReference type="PANTHER" id="PTHR24421">
    <property type="entry name" value="NITRATE/NITRITE SENSOR PROTEIN NARX-RELATED"/>
    <property type="match status" value="1"/>
</dbReference>
<dbReference type="InterPro" id="IPR011110">
    <property type="entry name" value="Reg_prop"/>
</dbReference>
<dbReference type="AlphaFoldDB" id="A0A4R6YP12"/>
<proteinExistence type="predicted"/>
<dbReference type="SUPFAM" id="SSF63829">
    <property type="entry name" value="Calcium-dependent phosphotriesterase"/>
    <property type="match status" value="3"/>
</dbReference>
<dbReference type="PANTHER" id="PTHR24421:SF62">
    <property type="entry name" value="SENSORY TRANSDUCTION HISTIDINE KINASE"/>
    <property type="match status" value="1"/>
</dbReference>
<reference evidence="6 7" key="1">
    <citation type="submission" date="2019-03" db="EMBL/GenBank/DDBJ databases">
        <title>Genomic Encyclopedia of Type Strains, Phase IV (KMG-IV): sequencing the most valuable type-strain genomes for metagenomic binning, comparative biology and taxonomic classification.</title>
        <authorList>
            <person name="Goeker M."/>
        </authorList>
    </citation>
    <scope>NUCLEOTIDE SEQUENCE [LARGE SCALE GENOMIC DNA]</scope>
    <source>
        <strain evidence="6 7">DSM 21667</strain>
    </source>
</reference>
<dbReference type="InterPro" id="IPR013783">
    <property type="entry name" value="Ig-like_fold"/>
</dbReference>
<protein>
    <submittedName>
        <fullName evidence="6">Signal transduction histidine kinase</fullName>
    </submittedName>
</protein>
<accession>A0A4R6YP12</accession>
<dbReference type="Gene3D" id="1.20.5.1930">
    <property type="match status" value="1"/>
</dbReference>
<evidence type="ECO:0000259" key="5">
    <source>
        <dbReference type="PROSITE" id="PS50109"/>
    </source>
</evidence>
<dbReference type="Pfam" id="PF07495">
    <property type="entry name" value="Y_Y_Y"/>
    <property type="match status" value="1"/>
</dbReference>
<dbReference type="InterPro" id="IPR003594">
    <property type="entry name" value="HATPase_dom"/>
</dbReference>
<keyword evidence="4" id="KW-0472">Membrane</keyword>
<dbReference type="PROSITE" id="PS50109">
    <property type="entry name" value="HIS_KIN"/>
    <property type="match status" value="1"/>
</dbReference>
<keyword evidence="3" id="KW-0902">Two-component regulatory system</keyword>
<dbReference type="InterPro" id="IPR036890">
    <property type="entry name" value="HATPase_C_sf"/>
</dbReference>
<evidence type="ECO:0000313" key="6">
    <source>
        <dbReference type="EMBL" id="TDR39219.1"/>
    </source>
</evidence>
<dbReference type="GO" id="GO:0000155">
    <property type="term" value="F:phosphorelay sensor kinase activity"/>
    <property type="evidence" value="ECO:0007669"/>
    <property type="project" value="InterPro"/>
</dbReference>
<dbReference type="Pfam" id="PF02518">
    <property type="entry name" value="HATPase_c"/>
    <property type="match status" value="1"/>
</dbReference>
<dbReference type="CDD" id="cd16917">
    <property type="entry name" value="HATPase_UhpB-NarQ-NarX-like"/>
    <property type="match status" value="1"/>
</dbReference>
<keyword evidence="7" id="KW-1185">Reference proteome</keyword>
<dbReference type="Pfam" id="PF07730">
    <property type="entry name" value="HisKA_3"/>
    <property type="match status" value="1"/>
</dbReference>
<dbReference type="InterPro" id="IPR011712">
    <property type="entry name" value="Sig_transdc_His_kin_sub3_dim/P"/>
</dbReference>
<keyword evidence="4" id="KW-0812">Transmembrane</keyword>
<name>A0A4R6YP12_9GAMM</name>
<evidence type="ECO:0000256" key="2">
    <source>
        <dbReference type="ARBA" id="ARBA00022777"/>
    </source>
</evidence>
<dbReference type="EMBL" id="SNZH01000017">
    <property type="protein sequence ID" value="TDR39219.1"/>
    <property type="molecule type" value="Genomic_DNA"/>
</dbReference>
<dbReference type="Pfam" id="PF07494">
    <property type="entry name" value="Reg_prop"/>
    <property type="match status" value="2"/>
</dbReference>